<comment type="caution">
    <text evidence="2">The sequence shown here is derived from an EMBL/GenBank/DDBJ whole genome shotgun (WGS) entry which is preliminary data.</text>
</comment>
<evidence type="ECO:0000256" key="1">
    <source>
        <dbReference type="SAM" id="MobiDB-lite"/>
    </source>
</evidence>
<feature type="non-terminal residue" evidence="2">
    <location>
        <position position="1"/>
    </location>
</feature>
<sequence>AGAGPPGGTAGNPGPQAELRFEGGAPGKSGTTTGIGHQHASGLFARQRAPRHLGKAVGTEVTRHETVGSEKTGMTTGTGSDIWIVWLDSGHRVTRHQVICSTAGNASIWQGSEHRVTRHDKWALMSIVTTKKAGSRLW</sequence>
<name>A0ABN9BEQ3_9NEOB</name>
<evidence type="ECO:0000313" key="2">
    <source>
        <dbReference type="EMBL" id="CAI9545957.1"/>
    </source>
</evidence>
<protein>
    <submittedName>
        <fullName evidence="2">Uncharacterized protein</fullName>
    </submittedName>
</protein>
<keyword evidence="3" id="KW-1185">Reference proteome</keyword>
<accession>A0ABN9BEQ3</accession>
<dbReference type="EMBL" id="CATNWA010003655">
    <property type="protein sequence ID" value="CAI9545957.1"/>
    <property type="molecule type" value="Genomic_DNA"/>
</dbReference>
<feature type="compositionally biased region" description="Gly residues" evidence="1">
    <location>
        <begin position="1"/>
        <end position="11"/>
    </location>
</feature>
<proteinExistence type="predicted"/>
<feature type="region of interest" description="Disordered" evidence="1">
    <location>
        <begin position="1"/>
        <end position="74"/>
    </location>
</feature>
<organism evidence="2 3">
    <name type="scientific">Staurois parvus</name>
    <dbReference type="NCBI Taxonomy" id="386267"/>
    <lineage>
        <taxon>Eukaryota</taxon>
        <taxon>Metazoa</taxon>
        <taxon>Chordata</taxon>
        <taxon>Craniata</taxon>
        <taxon>Vertebrata</taxon>
        <taxon>Euteleostomi</taxon>
        <taxon>Amphibia</taxon>
        <taxon>Batrachia</taxon>
        <taxon>Anura</taxon>
        <taxon>Neobatrachia</taxon>
        <taxon>Ranoidea</taxon>
        <taxon>Ranidae</taxon>
        <taxon>Staurois</taxon>
    </lineage>
</organism>
<evidence type="ECO:0000313" key="3">
    <source>
        <dbReference type="Proteomes" id="UP001162483"/>
    </source>
</evidence>
<gene>
    <name evidence="2" type="ORF">SPARVUS_LOCUS2753987</name>
</gene>
<reference evidence="2" key="1">
    <citation type="submission" date="2023-05" db="EMBL/GenBank/DDBJ databases">
        <authorList>
            <person name="Stuckert A."/>
        </authorList>
    </citation>
    <scope>NUCLEOTIDE SEQUENCE</scope>
</reference>
<dbReference type="Proteomes" id="UP001162483">
    <property type="component" value="Unassembled WGS sequence"/>
</dbReference>